<sequence length="303" mass="34984">MIKTRVKANKPIDQAKKEGRRRLFFFLKLILLVVISTWYTSEFEEDSFFAKPFVLAGIYYISGILLVSLGRILMVYFYLKRKKKGTDFKDNFILGINGISAILHVIILLIALLAFFKLDAKEFFTSISIVAAAIAIISKDYIANTINGFILMFSNQLSLNDYIVIEELSGRITDITLLNVVLLNDEDEIVYVPNTLLVTHNVVNTSKKNFKKLSFDFEMDRQTLGNPDDLEEYIVKALKSEFPSINLEKFSLRIFHILKDTVNLKLYITLDKKSKEMERAVWRFTNKTILNYAKENYVPLAQQ</sequence>
<evidence type="ECO:0000256" key="1">
    <source>
        <dbReference type="ARBA" id="ARBA00004370"/>
    </source>
</evidence>
<dbReference type="InterPro" id="IPR023408">
    <property type="entry name" value="MscS_beta-dom_sf"/>
</dbReference>
<reference evidence="7 8" key="1">
    <citation type="submission" date="2016-01" db="EMBL/GenBank/DDBJ databases">
        <title>Genome sequencing of Roseivirga echinicomitans KMM 6058.</title>
        <authorList>
            <person name="Selvaratnam C."/>
            <person name="Thevarajoo S."/>
            <person name="Goh K.M."/>
            <person name="Ee R."/>
            <person name="Chan K.-G."/>
            <person name="Chong C.S."/>
        </authorList>
    </citation>
    <scope>NUCLEOTIDE SEQUENCE [LARGE SCALE GENOMIC DNA]</scope>
    <source>
        <strain evidence="7 8">KMM 6058</strain>
    </source>
</reference>
<evidence type="ECO:0000313" key="8">
    <source>
        <dbReference type="Proteomes" id="UP000075615"/>
    </source>
</evidence>
<gene>
    <name evidence="7" type="ORF">AWN68_14705</name>
</gene>
<dbReference type="Pfam" id="PF00924">
    <property type="entry name" value="MS_channel_2nd"/>
    <property type="match status" value="1"/>
</dbReference>
<evidence type="ECO:0000256" key="4">
    <source>
        <dbReference type="ARBA" id="ARBA00023136"/>
    </source>
</evidence>
<feature type="transmembrane region" description="Helical" evidence="5">
    <location>
        <begin position="53"/>
        <end position="79"/>
    </location>
</feature>
<feature type="transmembrane region" description="Helical" evidence="5">
    <location>
        <begin position="123"/>
        <end position="142"/>
    </location>
</feature>
<dbReference type="PANTHER" id="PTHR30566:SF5">
    <property type="entry name" value="MECHANOSENSITIVE ION CHANNEL PROTEIN 1, MITOCHONDRIAL-RELATED"/>
    <property type="match status" value="1"/>
</dbReference>
<dbReference type="GO" id="GO:0008381">
    <property type="term" value="F:mechanosensitive monoatomic ion channel activity"/>
    <property type="evidence" value="ECO:0007669"/>
    <property type="project" value="UniProtKB-ARBA"/>
</dbReference>
<evidence type="ECO:0000256" key="5">
    <source>
        <dbReference type="SAM" id="Phobius"/>
    </source>
</evidence>
<dbReference type="Gene3D" id="2.30.30.60">
    <property type="match status" value="1"/>
</dbReference>
<comment type="caution">
    <text evidence="7">The sequence shown here is derived from an EMBL/GenBank/DDBJ whole genome shotgun (WGS) entry which is preliminary data.</text>
</comment>
<name>A0A150XV48_9BACT</name>
<keyword evidence="8" id="KW-1185">Reference proteome</keyword>
<feature type="transmembrane region" description="Helical" evidence="5">
    <location>
        <begin position="23"/>
        <end position="41"/>
    </location>
</feature>
<accession>A0A150XV48</accession>
<evidence type="ECO:0000256" key="3">
    <source>
        <dbReference type="ARBA" id="ARBA00022989"/>
    </source>
</evidence>
<dbReference type="InterPro" id="IPR006685">
    <property type="entry name" value="MscS_channel_2nd"/>
</dbReference>
<organism evidence="7 8">
    <name type="scientific">Roseivirga echinicomitans</name>
    <dbReference type="NCBI Taxonomy" id="296218"/>
    <lineage>
        <taxon>Bacteria</taxon>
        <taxon>Pseudomonadati</taxon>
        <taxon>Bacteroidota</taxon>
        <taxon>Cytophagia</taxon>
        <taxon>Cytophagales</taxon>
        <taxon>Roseivirgaceae</taxon>
        <taxon>Roseivirga</taxon>
    </lineage>
</organism>
<dbReference type="RefSeq" id="WP_068412543.1">
    <property type="nucleotide sequence ID" value="NZ_LRDB01000003.1"/>
</dbReference>
<evidence type="ECO:0000256" key="2">
    <source>
        <dbReference type="ARBA" id="ARBA00022692"/>
    </source>
</evidence>
<feature type="transmembrane region" description="Helical" evidence="5">
    <location>
        <begin position="91"/>
        <end position="117"/>
    </location>
</feature>
<dbReference type="SUPFAM" id="SSF50182">
    <property type="entry name" value="Sm-like ribonucleoproteins"/>
    <property type="match status" value="1"/>
</dbReference>
<dbReference type="Proteomes" id="UP000075615">
    <property type="component" value="Unassembled WGS sequence"/>
</dbReference>
<dbReference type="AlphaFoldDB" id="A0A150XV48"/>
<dbReference type="EMBL" id="LRDB01000003">
    <property type="protein sequence ID" value="KYG82502.1"/>
    <property type="molecule type" value="Genomic_DNA"/>
</dbReference>
<keyword evidence="4 5" id="KW-0472">Membrane</keyword>
<dbReference type="InterPro" id="IPR010920">
    <property type="entry name" value="LSM_dom_sf"/>
</dbReference>
<protein>
    <recommendedName>
        <fullName evidence="6">Mechanosensitive ion channel MscS domain-containing protein</fullName>
    </recommendedName>
</protein>
<proteinExistence type="predicted"/>
<dbReference type="GO" id="GO:0016020">
    <property type="term" value="C:membrane"/>
    <property type="evidence" value="ECO:0007669"/>
    <property type="project" value="UniProtKB-SubCell"/>
</dbReference>
<comment type="subcellular location">
    <subcellularLocation>
        <location evidence="1">Membrane</location>
    </subcellularLocation>
</comment>
<evidence type="ECO:0000259" key="6">
    <source>
        <dbReference type="Pfam" id="PF00924"/>
    </source>
</evidence>
<feature type="domain" description="Mechanosensitive ion channel MscS" evidence="6">
    <location>
        <begin position="140"/>
        <end position="207"/>
    </location>
</feature>
<dbReference type="OrthoDB" id="1522493at2"/>
<keyword evidence="3 5" id="KW-1133">Transmembrane helix</keyword>
<dbReference type="STRING" id="296218.AWN68_14705"/>
<keyword evidence="2 5" id="KW-0812">Transmembrane</keyword>
<evidence type="ECO:0000313" key="7">
    <source>
        <dbReference type="EMBL" id="KYG82502.1"/>
    </source>
</evidence>
<dbReference type="PANTHER" id="PTHR30566">
    <property type="entry name" value="YNAI-RELATED MECHANOSENSITIVE ION CHANNEL"/>
    <property type="match status" value="1"/>
</dbReference>